<protein>
    <submittedName>
        <fullName evidence="1">Uncharacterized protein</fullName>
    </submittedName>
</protein>
<gene>
    <name evidence="1" type="ORF">HPB49_007681</name>
</gene>
<accession>A0ACB8DBL9</accession>
<name>A0ACB8DBL9_DERSI</name>
<organism evidence="1 2">
    <name type="scientific">Dermacentor silvarum</name>
    <name type="common">Tick</name>
    <dbReference type="NCBI Taxonomy" id="543639"/>
    <lineage>
        <taxon>Eukaryota</taxon>
        <taxon>Metazoa</taxon>
        <taxon>Ecdysozoa</taxon>
        <taxon>Arthropoda</taxon>
        <taxon>Chelicerata</taxon>
        <taxon>Arachnida</taxon>
        <taxon>Acari</taxon>
        <taxon>Parasitiformes</taxon>
        <taxon>Ixodida</taxon>
        <taxon>Ixodoidea</taxon>
        <taxon>Ixodidae</taxon>
        <taxon>Rhipicephalinae</taxon>
        <taxon>Dermacentor</taxon>
    </lineage>
</organism>
<dbReference type="Proteomes" id="UP000821865">
    <property type="component" value="Chromosome 2"/>
</dbReference>
<comment type="caution">
    <text evidence="1">The sequence shown here is derived from an EMBL/GenBank/DDBJ whole genome shotgun (WGS) entry which is preliminary data.</text>
</comment>
<keyword evidence="2" id="KW-1185">Reference proteome</keyword>
<reference evidence="1" key="1">
    <citation type="submission" date="2020-05" db="EMBL/GenBank/DDBJ databases">
        <title>Large-scale comparative analyses of tick genomes elucidate their genetic diversity and vector capacities.</title>
        <authorList>
            <person name="Jia N."/>
            <person name="Wang J."/>
            <person name="Shi W."/>
            <person name="Du L."/>
            <person name="Sun Y."/>
            <person name="Zhan W."/>
            <person name="Jiang J."/>
            <person name="Wang Q."/>
            <person name="Zhang B."/>
            <person name="Ji P."/>
            <person name="Sakyi L.B."/>
            <person name="Cui X."/>
            <person name="Yuan T."/>
            <person name="Jiang B."/>
            <person name="Yang W."/>
            <person name="Lam T.T.-Y."/>
            <person name="Chang Q."/>
            <person name="Ding S."/>
            <person name="Wang X."/>
            <person name="Zhu J."/>
            <person name="Ruan X."/>
            <person name="Zhao L."/>
            <person name="Wei J."/>
            <person name="Que T."/>
            <person name="Du C."/>
            <person name="Cheng J."/>
            <person name="Dai P."/>
            <person name="Han X."/>
            <person name="Huang E."/>
            <person name="Gao Y."/>
            <person name="Liu J."/>
            <person name="Shao H."/>
            <person name="Ye R."/>
            <person name="Li L."/>
            <person name="Wei W."/>
            <person name="Wang X."/>
            <person name="Wang C."/>
            <person name="Yang T."/>
            <person name="Huo Q."/>
            <person name="Li W."/>
            <person name="Guo W."/>
            <person name="Chen H."/>
            <person name="Zhou L."/>
            <person name="Ni X."/>
            <person name="Tian J."/>
            <person name="Zhou Y."/>
            <person name="Sheng Y."/>
            <person name="Liu T."/>
            <person name="Pan Y."/>
            <person name="Xia L."/>
            <person name="Li J."/>
            <person name="Zhao F."/>
            <person name="Cao W."/>
        </authorList>
    </citation>
    <scope>NUCLEOTIDE SEQUENCE</scope>
    <source>
        <strain evidence="1">Dsil-2018</strain>
    </source>
</reference>
<proteinExistence type="predicted"/>
<dbReference type="EMBL" id="CM023471">
    <property type="protein sequence ID" value="KAH7965440.1"/>
    <property type="molecule type" value="Genomic_DNA"/>
</dbReference>
<evidence type="ECO:0000313" key="2">
    <source>
        <dbReference type="Proteomes" id="UP000821865"/>
    </source>
</evidence>
<evidence type="ECO:0000313" key="1">
    <source>
        <dbReference type="EMBL" id="KAH7965440.1"/>
    </source>
</evidence>
<sequence length="100" mass="11662">MEGHNYWTSSWVQKLFVKLVLLSERLLVSNPNRTSAERTVQQRSATKRASPTMERKILAIIDYDRLACLQCERLFSSLRRHAAVHLGYSRYQCTRCSDQS</sequence>